<dbReference type="EMBL" id="LAZR01007258">
    <property type="protein sequence ID" value="KKM86432.1"/>
    <property type="molecule type" value="Genomic_DNA"/>
</dbReference>
<name>A0A0F9NYV1_9ZZZZ</name>
<gene>
    <name evidence="1" type="ORF">LCGC14_1279110</name>
</gene>
<evidence type="ECO:0000313" key="1">
    <source>
        <dbReference type="EMBL" id="KKM86432.1"/>
    </source>
</evidence>
<organism evidence="1">
    <name type="scientific">marine sediment metagenome</name>
    <dbReference type="NCBI Taxonomy" id="412755"/>
    <lineage>
        <taxon>unclassified sequences</taxon>
        <taxon>metagenomes</taxon>
        <taxon>ecological metagenomes</taxon>
    </lineage>
</organism>
<proteinExistence type="predicted"/>
<reference evidence="1" key="1">
    <citation type="journal article" date="2015" name="Nature">
        <title>Complex archaea that bridge the gap between prokaryotes and eukaryotes.</title>
        <authorList>
            <person name="Spang A."/>
            <person name="Saw J.H."/>
            <person name="Jorgensen S.L."/>
            <person name="Zaremba-Niedzwiedzka K."/>
            <person name="Martijn J."/>
            <person name="Lind A.E."/>
            <person name="van Eijk R."/>
            <person name="Schleper C."/>
            <person name="Guy L."/>
            <person name="Ettema T.J."/>
        </authorList>
    </citation>
    <scope>NUCLEOTIDE SEQUENCE</scope>
</reference>
<protein>
    <submittedName>
        <fullName evidence="1">Uncharacterized protein</fullName>
    </submittedName>
</protein>
<comment type="caution">
    <text evidence="1">The sequence shown here is derived from an EMBL/GenBank/DDBJ whole genome shotgun (WGS) entry which is preliminary data.</text>
</comment>
<dbReference type="AlphaFoldDB" id="A0A0F9NYV1"/>
<accession>A0A0F9NYV1</accession>
<sequence length="66" mass="7620">MMDKKRDFTSAQVEAFNKINPVHQGLEELEFAWDEYAMAPDSDLHESGLKLKYKLLALAHEEVPNE</sequence>